<dbReference type="EMBL" id="ANNX02000012">
    <property type="protein sequence ID" value="KYC43984.1"/>
    <property type="molecule type" value="Genomic_DNA"/>
</dbReference>
<gene>
    <name evidence="1" type="ORF">WA1_02230</name>
</gene>
<dbReference type="AlphaFoldDB" id="A0A139XH11"/>
<protein>
    <submittedName>
        <fullName evidence="1">Uncharacterized protein</fullName>
    </submittedName>
</protein>
<keyword evidence="2" id="KW-1185">Reference proteome</keyword>
<accession>A0A139XH11</accession>
<dbReference type="STRING" id="128403.WA1_02230"/>
<reference evidence="1 2" key="1">
    <citation type="journal article" date="2013" name="Genome Biol. Evol.">
        <title>Genomes of Stigonematalean cyanobacteria (subsection V) and the evolution of oxygenic photosynthesis from prokaryotes to plastids.</title>
        <authorList>
            <person name="Dagan T."/>
            <person name="Roettger M."/>
            <person name="Stucken K."/>
            <person name="Landan G."/>
            <person name="Koch R."/>
            <person name="Major P."/>
            <person name="Gould S.B."/>
            <person name="Goremykin V.V."/>
            <person name="Rippka R."/>
            <person name="Tandeau de Marsac N."/>
            <person name="Gugger M."/>
            <person name="Lockhart P.J."/>
            <person name="Allen J.F."/>
            <person name="Brune I."/>
            <person name="Maus I."/>
            <person name="Puhler A."/>
            <person name="Martin W.F."/>
        </authorList>
    </citation>
    <scope>NUCLEOTIDE SEQUENCE [LARGE SCALE GENOMIC DNA]</scope>
    <source>
        <strain evidence="1 2">PCC 7110</strain>
    </source>
</reference>
<organism evidence="1 2">
    <name type="scientific">Scytonema hofmannii PCC 7110</name>
    <dbReference type="NCBI Taxonomy" id="128403"/>
    <lineage>
        <taxon>Bacteria</taxon>
        <taxon>Bacillati</taxon>
        <taxon>Cyanobacteriota</taxon>
        <taxon>Cyanophyceae</taxon>
        <taxon>Nostocales</taxon>
        <taxon>Scytonemataceae</taxon>
        <taxon>Scytonema</taxon>
    </lineage>
</organism>
<proteinExistence type="predicted"/>
<evidence type="ECO:0000313" key="2">
    <source>
        <dbReference type="Proteomes" id="UP000076925"/>
    </source>
</evidence>
<comment type="caution">
    <text evidence="1">The sequence shown here is derived from an EMBL/GenBank/DDBJ whole genome shotgun (WGS) entry which is preliminary data.</text>
</comment>
<dbReference type="Proteomes" id="UP000076925">
    <property type="component" value="Unassembled WGS sequence"/>
</dbReference>
<evidence type="ECO:0000313" key="1">
    <source>
        <dbReference type="EMBL" id="KYC43984.1"/>
    </source>
</evidence>
<name>A0A139XH11_9CYAN</name>
<sequence length="67" mass="7578">MVWIIFNLALLGSFPCHGLKSSWRDRTNKGNSSVKLVTSIFEKNFRSLRCSAFTQSKEKKGKGEKAL</sequence>